<dbReference type="STRING" id="3827.A0A3Q7XV12"/>
<organism evidence="5 6">
    <name type="scientific">Cicer arietinum</name>
    <name type="common">Chickpea</name>
    <name type="synonym">Garbanzo</name>
    <dbReference type="NCBI Taxonomy" id="3827"/>
    <lineage>
        <taxon>Eukaryota</taxon>
        <taxon>Viridiplantae</taxon>
        <taxon>Streptophyta</taxon>
        <taxon>Embryophyta</taxon>
        <taxon>Tracheophyta</taxon>
        <taxon>Spermatophyta</taxon>
        <taxon>Magnoliopsida</taxon>
        <taxon>eudicotyledons</taxon>
        <taxon>Gunneridae</taxon>
        <taxon>Pentapetalae</taxon>
        <taxon>rosids</taxon>
        <taxon>fabids</taxon>
        <taxon>Fabales</taxon>
        <taxon>Fabaceae</taxon>
        <taxon>Papilionoideae</taxon>
        <taxon>50 kb inversion clade</taxon>
        <taxon>NPAAA clade</taxon>
        <taxon>Hologalegina</taxon>
        <taxon>IRL clade</taxon>
        <taxon>Cicereae</taxon>
        <taxon>Cicer</taxon>
    </lineage>
</organism>
<dbReference type="InterPro" id="IPR028386">
    <property type="entry name" value="CENP-C/Mif2/cnp3"/>
</dbReference>
<protein>
    <submittedName>
        <fullName evidence="6">Centromere protein C isoform X1</fullName>
    </submittedName>
</protein>
<evidence type="ECO:0000256" key="3">
    <source>
        <dbReference type="ARBA" id="ARBA00023242"/>
    </source>
</evidence>
<sequence>MALQSPAKLVEQAKSISEDNYEFVTENLTQDVGNDVVVASEEGEEFPRKRRPGLGLNRARPRFSLKPTKKPSVEDLLPILDLKALKDPVEFFAAHEKRENAKREIQKQLGFLPSELNQDSNKPRERRPGLPGLNRRPIRYRHRSSTITLDNNDDVLSSQEAFESDSINPVNDNTDKDKASLASLDTEVTAGSSAIQEKEVNDVLQGLLSCNSEDLEGDGAMNLLQERLQIKPIVPEILSVPDFPDYQPIDLKLLRGNLSKPRKALSDVDNLLKGINIKTPLRRDAGCIEKQLASPTPPRSPFASLLSLQKHISQSKPSVDPFATHEIDHVSTRNYSPTHMIHQEVNTDGSSKLSNELSAPIIEDVIAAGETNKILDISENSKEDNSGKSSDKVNALLFEDRVAVTETSSVQVPVINCTSTPQKSMVDNSREPEFDANVDLNEHHVDMDVDIGGSGMRQKVMDDTEGTQNIEPNEPYQFEDKTLEDNSQELTASISTDSANFNLVIPLADQSNPVGFQASSMNKQSRRSDDGPEQCLQEKTVGSVAPVNGQKRVKLRVQKESKGKKKLVQRKSLADAGTSWESGVRRSTRFRTRPLEYWKGERMVYGRVHQSLTTVIGVKCMSPGSDGKPTMKVKSFVSDKYKELFEIASLH</sequence>
<feature type="region of interest" description="Disordered" evidence="4">
    <location>
        <begin position="109"/>
        <end position="136"/>
    </location>
</feature>
<name>A0A3Q7XV12_CICAR</name>
<reference evidence="5" key="1">
    <citation type="journal article" date="2013" name="Nat. Biotechnol.">
        <title>Draft genome sequence of chickpea (Cicer arietinum) provides a resource for trait improvement.</title>
        <authorList>
            <person name="Varshney R.K."/>
            <person name="Song C."/>
            <person name="Saxena R.K."/>
            <person name="Azam S."/>
            <person name="Yu S."/>
            <person name="Sharpe A.G."/>
            <person name="Cannon S."/>
            <person name="Baek J."/>
            <person name="Rosen B.D."/>
            <person name="Tar'an B."/>
            <person name="Millan T."/>
            <person name="Zhang X."/>
            <person name="Ramsay L.D."/>
            <person name="Iwata A."/>
            <person name="Wang Y."/>
            <person name="Nelson W."/>
            <person name="Farmer A.D."/>
            <person name="Gaur P.M."/>
            <person name="Soderlund C."/>
            <person name="Penmetsa R.V."/>
            <person name="Xu C."/>
            <person name="Bharti A.K."/>
            <person name="He W."/>
            <person name="Winter P."/>
            <person name="Zhao S."/>
            <person name="Hane J.K."/>
            <person name="Carrasquilla-Garcia N."/>
            <person name="Condie J.A."/>
            <person name="Upadhyaya H.D."/>
            <person name="Luo M.C."/>
            <person name="Thudi M."/>
            <person name="Gowda C.L."/>
            <person name="Singh N.P."/>
            <person name="Lichtenzveig J."/>
            <person name="Gali K.K."/>
            <person name="Rubio J."/>
            <person name="Nadarajan N."/>
            <person name="Dolezel J."/>
            <person name="Bansal K.C."/>
            <person name="Xu X."/>
            <person name="Edwards D."/>
            <person name="Zhang G."/>
            <person name="Kahl G."/>
            <person name="Gil J."/>
            <person name="Singh K.B."/>
            <person name="Datta S.K."/>
            <person name="Jackson S.A."/>
            <person name="Wang J."/>
            <person name="Cook D.R."/>
        </authorList>
    </citation>
    <scope>NUCLEOTIDE SEQUENCE [LARGE SCALE GENOMIC DNA]</scope>
    <source>
        <strain evidence="5">cv. CDC Frontier</strain>
    </source>
</reference>
<evidence type="ECO:0000313" key="6">
    <source>
        <dbReference type="RefSeq" id="XP_027192128.1"/>
    </source>
</evidence>
<feature type="region of interest" description="Disordered" evidence="4">
    <location>
        <begin position="512"/>
        <end position="534"/>
    </location>
</feature>
<dbReference type="PANTHER" id="PTHR16684:SF11">
    <property type="entry name" value="CENTROMERE PROTEIN C"/>
    <property type="match status" value="1"/>
</dbReference>
<dbReference type="PANTHER" id="PTHR16684">
    <property type="entry name" value="CENTROMERE PROTEIN C"/>
    <property type="match status" value="1"/>
</dbReference>
<dbReference type="GO" id="GO:0051315">
    <property type="term" value="P:attachment of mitotic spindle microtubules to kinetochore"/>
    <property type="evidence" value="ECO:0007669"/>
    <property type="project" value="TreeGrafter"/>
</dbReference>
<dbReference type="GO" id="GO:0019237">
    <property type="term" value="F:centromeric DNA binding"/>
    <property type="evidence" value="ECO:0007669"/>
    <property type="project" value="InterPro"/>
</dbReference>
<comment type="similarity">
    <text evidence="2">Belongs to the CENP-C/MIF2 family.</text>
</comment>
<reference evidence="6" key="2">
    <citation type="submission" date="2025-08" db="UniProtKB">
        <authorList>
            <consortium name="RefSeq"/>
        </authorList>
    </citation>
    <scope>IDENTIFICATION</scope>
    <source>
        <tissue evidence="6">Etiolated seedlings</tissue>
    </source>
</reference>
<keyword evidence="3" id="KW-0539">Nucleus</keyword>
<evidence type="ECO:0000313" key="5">
    <source>
        <dbReference type="Proteomes" id="UP000087171"/>
    </source>
</evidence>
<keyword evidence="5" id="KW-1185">Reference proteome</keyword>
<dbReference type="RefSeq" id="XP_027192128.1">
    <property type="nucleotide sequence ID" value="XM_027336327.1"/>
</dbReference>
<proteinExistence type="inferred from homology"/>
<evidence type="ECO:0000256" key="4">
    <source>
        <dbReference type="SAM" id="MobiDB-lite"/>
    </source>
</evidence>
<feature type="region of interest" description="Disordered" evidence="4">
    <location>
        <begin position="452"/>
        <end position="475"/>
    </location>
</feature>
<dbReference type="AlphaFoldDB" id="A0A3Q7XV12"/>
<gene>
    <name evidence="6" type="primary">LOC101510656</name>
</gene>
<comment type="subcellular location">
    <subcellularLocation>
        <location evidence="1">Nucleus</location>
    </subcellularLocation>
</comment>
<dbReference type="GO" id="GO:0051382">
    <property type="term" value="P:kinetochore assembly"/>
    <property type="evidence" value="ECO:0007669"/>
    <property type="project" value="InterPro"/>
</dbReference>
<evidence type="ECO:0000256" key="2">
    <source>
        <dbReference type="ARBA" id="ARBA00010291"/>
    </source>
</evidence>
<dbReference type="GO" id="GO:0005634">
    <property type="term" value="C:nucleus"/>
    <property type="evidence" value="ECO:0007669"/>
    <property type="project" value="UniProtKB-SubCell"/>
</dbReference>
<dbReference type="OrthoDB" id="1939643at2759"/>
<feature type="compositionally biased region" description="Polar residues" evidence="4">
    <location>
        <begin position="512"/>
        <end position="523"/>
    </location>
</feature>
<evidence type="ECO:0000256" key="1">
    <source>
        <dbReference type="ARBA" id="ARBA00004123"/>
    </source>
</evidence>
<dbReference type="Proteomes" id="UP000087171">
    <property type="component" value="Chromosome Ca7"/>
</dbReference>
<dbReference type="GO" id="GO:0000776">
    <property type="term" value="C:kinetochore"/>
    <property type="evidence" value="ECO:0007669"/>
    <property type="project" value="InterPro"/>
</dbReference>
<accession>A0A3Q7XV12</accession>
<dbReference type="GO" id="GO:0051455">
    <property type="term" value="P:spindle attachment to meiosis I kinetochore"/>
    <property type="evidence" value="ECO:0007669"/>
    <property type="project" value="TreeGrafter"/>
</dbReference>